<accession>A0ABV9VQ37</accession>
<evidence type="ECO:0000313" key="3">
    <source>
        <dbReference type="Proteomes" id="UP001595912"/>
    </source>
</evidence>
<evidence type="ECO:0000256" key="1">
    <source>
        <dbReference type="SAM" id="MobiDB-lite"/>
    </source>
</evidence>
<feature type="region of interest" description="Disordered" evidence="1">
    <location>
        <begin position="53"/>
        <end position="74"/>
    </location>
</feature>
<evidence type="ECO:0000313" key="2">
    <source>
        <dbReference type="EMBL" id="MFC4998470.1"/>
    </source>
</evidence>
<dbReference type="Proteomes" id="UP001595912">
    <property type="component" value="Unassembled WGS sequence"/>
</dbReference>
<name>A0ABV9VQ37_9ACTN</name>
<sequence>MDLGDSPVLYGNRLQDWEVEFAPGASGACVYVGQHDEWTGGRQDVLLDHLKGHSRPPRTIGGRSGCMRPPLGKAGRRRRVSGMADLAGRFAQLAGEYEARKRAAIALVGRWEWYTWPGLDLRPLHFERDLLKTGRRLDARPPMDRNVLRIGFDAEGHAVVAEQYSGFLRGRLYYETFVRFDGDVVEAAHFDTDGPIYLHEYRFEHGLMRSADMFAKRGSGRERYVYTDGHISRVEIEHDGRAASVLAAEHDEGGLVRVVEVTGRRSVVRHERPPTGFDLVAECRTIEDAVLLLIRDAVARLVIDGPVARIALSYFRSDALSFMVHAATEDERVALTAIDVQAAWSPEDFEAGTDVNLDDVPSVRLVRQELALLNADDVGVAAGSEIGRQLLCAVAARLNLHDWSDTLPVADDFVVYPVDLELVDLERNLADCLSPDRFTRLRERGLL</sequence>
<dbReference type="RefSeq" id="WP_380114718.1">
    <property type="nucleotide sequence ID" value="NZ_JBHSIU010000011.1"/>
</dbReference>
<gene>
    <name evidence="2" type="ORF">ACFPIJ_11560</name>
</gene>
<comment type="caution">
    <text evidence="2">The sequence shown here is derived from an EMBL/GenBank/DDBJ whole genome shotgun (WGS) entry which is preliminary data.</text>
</comment>
<protein>
    <submittedName>
        <fullName evidence="2">Uncharacterized protein</fullName>
    </submittedName>
</protein>
<keyword evidence="3" id="KW-1185">Reference proteome</keyword>
<reference evidence="3" key="1">
    <citation type="journal article" date="2019" name="Int. J. Syst. Evol. Microbiol.">
        <title>The Global Catalogue of Microorganisms (GCM) 10K type strain sequencing project: providing services to taxonomists for standard genome sequencing and annotation.</title>
        <authorList>
            <consortium name="The Broad Institute Genomics Platform"/>
            <consortium name="The Broad Institute Genome Sequencing Center for Infectious Disease"/>
            <person name="Wu L."/>
            <person name="Ma J."/>
        </authorList>
    </citation>
    <scope>NUCLEOTIDE SEQUENCE [LARGE SCALE GENOMIC DNA]</scope>
    <source>
        <strain evidence="3">CGMCC 4.7152</strain>
    </source>
</reference>
<organism evidence="2 3">
    <name type="scientific">Dactylosporangium cerinum</name>
    <dbReference type="NCBI Taxonomy" id="1434730"/>
    <lineage>
        <taxon>Bacteria</taxon>
        <taxon>Bacillati</taxon>
        <taxon>Actinomycetota</taxon>
        <taxon>Actinomycetes</taxon>
        <taxon>Micromonosporales</taxon>
        <taxon>Micromonosporaceae</taxon>
        <taxon>Dactylosporangium</taxon>
    </lineage>
</organism>
<proteinExistence type="predicted"/>
<dbReference type="EMBL" id="JBHSIU010000011">
    <property type="protein sequence ID" value="MFC4998470.1"/>
    <property type="molecule type" value="Genomic_DNA"/>
</dbReference>